<organism evidence="2 3">
    <name type="scientific">Intestinicryptomonas porci</name>
    <dbReference type="NCBI Taxonomy" id="2926320"/>
    <lineage>
        <taxon>Bacteria</taxon>
        <taxon>Pseudomonadati</taxon>
        <taxon>Verrucomicrobiota</taxon>
        <taxon>Opitutia</taxon>
        <taxon>Opitutales</taxon>
        <taxon>Intestinicryptomonaceae</taxon>
        <taxon>Intestinicryptomonas</taxon>
    </lineage>
</organism>
<sequence>MQNISRLLISTGTLTIAREDPRSGWEYFELPPSQQKKQQKNSTPKKRNLFKALLDAFKMP</sequence>
<dbReference type="RefSeq" id="WP_370397516.1">
    <property type="nucleotide sequence ID" value="NZ_JALBUT010000009.1"/>
</dbReference>
<feature type="region of interest" description="Disordered" evidence="1">
    <location>
        <begin position="25"/>
        <end position="45"/>
    </location>
</feature>
<evidence type="ECO:0000313" key="2">
    <source>
        <dbReference type="EMBL" id="MDX8416063.1"/>
    </source>
</evidence>
<evidence type="ECO:0000256" key="1">
    <source>
        <dbReference type="SAM" id="MobiDB-lite"/>
    </source>
</evidence>
<comment type="caution">
    <text evidence="2">The sequence shown here is derived from an EMBL/GenBank/DDBJ whole genome shotgun (WGS) entry which is preliminary data.</text>
</comment>
<keyword evidence="3" id="KW-1185">Reference proteome</keyword>
<reference evidence="2 3" key="1">
    <citation type="submission" date="2022-03" db="EMBL/GenBank/DDBJ databases">
        <title>Novel taxa within the pig intestine.</title>
        <authorList>
            <person name="Wylensek D."/>
            <person name="Bishof K."/>
            <person name="Afrizal A."/>
            <person name="Clavel T."/>
        </authorList>
    </citation>
    <scope>NUCLEOTIDE SEQUENCE [LARGE SCALE GENOMIC DNA]</scope>
    <source>
        <strain evidence="2 3">CLA-KB-P66</strain>
    </source>
</reference>
<protein>
    <submittedName>
        <fullName evidence="2">Uncharacterized protein</fullName>
    </submittedName>
</protein>
<dbReference type="EMBL" id="JALBUT010000009">
    <property type="protein sequence ID" value="MDX8416063.1"/>
    <property type="molecule type" value="Genomic_DNA"/>
</dbReference>
<evidence type="ECO:0000313" key="3">
    <source>
        <dbReference type="Proteomes" id="UP001275932"/>
    </source>
</evidence>
<accession>A0ABU4WIH6</accession>
<proteinExistence type="predicted"/>
<dbReference type="Proteomes" id="UP001275932">
    <property type="component" value="Unassembled WGS sequence"/>
</dbReference>
<name>A0ABU4WIH6_9BACT</name>
<gene>
    <name evidence="2" type="ORF">MOX91_07735</name>
</gene>